<reference evidence="2 3" key="1">
    <citation type="submission" date="2017-08" db="EMBL/GenBank/DDBJ databases">
        <title>The complete genome sequence of Nocardiopsis gilva YIM 90087.</title>
        <authorList>
            <person name="Yin M."/>
            <person name="Tang S."/>
        </authorList>
    </citation>
    <scope>NUCLEOTIDE SEQUENCE [LARGE SCALE GENOMIC DNA]</scope>
    <source>
        <strain evidence="2 3">YIM 90087</strain>
    </source>
</reference>
<dbReference type="KEGG" id="ngv:CDO52_22290"/>
<sequence>MEDPVTTGETDNTDNSAGDVSGHLIQVGSLTGGMYAHYHFHEQPRAERETYEDKQWISRAIRVHAERVHNVCSTFVPPDSDEYERGFLPDFLDVRIGVVTGEPGTGRTTAAIHALAFSGKEIREVSPEDADWDPRRLVAEPGYAYLLDLTSLGEAITRYRPRVRDFATRVAESESWLALVATARQWQADPIDGFARLDLRTPPDPEPVFARHLAHLRSNDEAQRWLRHDEVRALLKGRSPAEAARLAADADRFRHGAPVLLDEEFKQWVTTTLGAFGNWSQELRAWFGRREGSGEFDIALLQAVALLEGCPSDVVLEQTHRLARLWEVESPFPTVVSGAALWKLLEDVGAELADDKTVHLPKQGYGAAVLDFLWHEYPRSRDAVLRWSRTAALALPWWQRADVAHRWYALAARNGDVRPLTRLFLDWAESLPLQPAIVDITARAAVHPELARPVRRFVYDLANTPSARRSVATDAALVRVCGYYGRVEPRSALTRLKWIADRADVDRLRVELHDALTSIAYDAGGRAAVVRELGEWIADGRGRAGIAGAFLAGLLTRSGGGQRPLLFDDLVLTRNNITPEAVGDAWVALFTSGAASTVGEPTDVLRGWLTTVAAYEGDPRPVMRSLVCAGRRSTRANVRITRVVEERRREPVFAVLADRIRLEDPLVAGRKQKGR</sequence>
<dbReference type="RefSeq" id="WP_017620362.1">
    <property type="nucleotide sequence ID" value="NZ_ANBG01000312.1"/>
</dbReference>
<dbReference type="EMBL" id="CP022753">
    <property type="protein sequence ID" value="ASU85156.1"/>
    <property type="molecule type" value="Genomic_DNA"/>
</dbReference>
<gene>
    <name evidence="2" type="ORF">CDO52_22290</name>
</gene>
<dbReference type="Proteomes" id="UP000215005">
    <property type="component" value="Chromosome"/>
</dbReference>
<evidence type="ECO:0000313" key="2">
    <source>
        <dbReference type="EMBL" id="ASU85156.1"/>
    </source>
</evidence>
<evidence type="ECO:0000256" key="1">
    <source>
        <dbReference type="SAM" id="MobiDB-lite"/>
    </source>
</evidence>
<accession>A0A223SAQ4</accession>
<keyword evidence="3" id="KW-1185">Reference proteome</keyword>
<protein>
    <submittedName>
        <fullName evidence="2">Uncharacterized protein</fullName>
    </submittedName>
</protein>
<proteinExistence type="predicted"/>
<organism evidence="2 3">
    <name type="scientific">Nocardiopsis gilva YIM 90087</name>
    <dbReference type="NCBI Taxonomy" id="1235441"/>
    <lineage>
        <taxon>Bacteria</taxon>
        <taxon>Bacillati</taxon>
        <taxon>Actinomycetota</taxon>
        <taxon>Actinomycetes</taxon>
        <taxon>Streptosporangiales</taxon>
        <taxon>Nocardiopsidaceae</taxon>
        <taxon>Nocardiopsis</taxon>
    </lineage>
</organism>
<feature type="compositionally biased region" description="Polar residues" evidence="1">
    <location>
        <begin position="7"/>
        <end position="18"/>
    </location>
</feature>
<evidence type="ECO:0000313" key="3">
    <source>
        <dbReference type="Proteomes" id="UP000215005"/>
    </source>
</evidence>
<dbReference type="AlphaFoldDB" id="A0A223SAQ4"/>
<name>A0A223SAQ4_9ACTN</name>
<dbReference type="OrthoDB" id="4182570at2"/>
<feature type="region of interest" description="Disordered" evidence="1">
    <location>
        <begin position="1"/>
        <end position="21"/>
    </location>
</feature>